<keyword evidence="8" id="KW-0007">Acetylation</keyword>
<dbReference type="InterPro" id="IPR035979">
    <property type="entry name" value="RBD_domain_sf"/>
</dbReference>
<feature type="compositionally biased region" description="Basic and acidic residues" evidence="14">
    <location>
        <begin position="371"/>
        <end position="381"/>
    </location>
</feature>
<dbReference type="Proteomes" id="UP000694888">
    <property type="component" value="Unplaced"/>
</dbReference>
<evidence type="ECO:0000256" key="6">
    <source>
        <dbReference type="ARBA" id="ARBA00022843"/>
    </source>
</evidence>
<proteinExistence type="predicted"/>
<feature type="compositionally biased region" description="Polar residues" evidence="14">
    <location>
        <begin position="255"/>
        <end position="271"/>
    </location>
</feature>
<keyword evidence="17" id="KW-1185">Reference proteome</keyword>
<gene>
    <name evidence="18" type="primary">LOC101848418</name>
</gene>
<dbReference type="Gene3D" id="1.10.720.30">
    <property type="entry name" value="SAP domain"/>
    <property type="match status" value="1"/>
</dbReference>
<feature type="domain" description="RRM" evidence="15">
    <location>
        <begin position="417"/>
        <end position="495"/>
    </location>
</feature>
<dbReference type="PROSITE" id="PS50800">
    <property type="entry name" value="SAP"/>
    <property type="match status" value="1"/>
</dbReference>
<dbReference type="PROSITE" id="PS50102">
    <property type="entry name" value="RRM"/>
    <property type="match status" value="1"/>
</dbReference>
<keyword evidence="5" id="KW-0597">Phosphoprotein</keyword>
<name>A0ABM0JFI0_APLCA</name>
<feature type="region of interest" description="Disordered" evidence="14">
    <location>
        <begin position="491"/>
        <end position="606"/>
    </location>
</feature>
<dbReference type="PANTHER" id="PTHR15683">
    <property type="entry name" value="SCAFFOLD ATTACHMENT FACTOR B-RELATED"/>
    <property type="match status" value="1"/>
</dbReference>
<protein>
    <submittedName>
        <fullName evidence="18">Scaffold attachment factor B2 isoform X1</fullName>
    </submittedName>
</protein>
<dbReference type="InterPro" id="IPR000504">
    <property type="entry name" value="RRM_dom"/>
</dbReference>
<dbReference type="InterPro" id="IPR051738">
    <property type="entry name" value="SAF_Modulators"/>
</dbReference>
<keyword evidence="6" id="KW-0832">Ubl conjugation</keyword>
<evidence type="ECO:0000256" key="4">
    <source>
        <dbReference type="ARBA" id="ARBA00022499"/>
    </source>
</evidence>
<evidence type="ECO:0000256" key="8">
    <source>
        <dbReference type="ARBA" id="ARBA00022990"/>
    </source>
</evidence>
<dbReference type="SUPFAM" id="SSF68906">
    <property type="entry name" value="SAP domain"/>
    <property type="match status" value="1"/>
</dbReference>
<feature type="compositionally biased region" description="Basic and acidic residues" evidence="14">
    <location>
        <begin position="723"/>
        <end position="850"/>
    </location>
</feature>
<feature type="compositionally biased region" description="Acidic residues" evidence="14">
    <location>
        <begin position="141"/>
        <end position="200"/>
    </location>
</feature>
<feature type="compositionally biased region" description="Basic and acidic residues" evidence="14">
    <location>
        <begin position="70"/>
        <end position="83"/>
    </location>
</feature>
<keyword evidence="10" id="KW-0238">DNA-binding</keyword>
<feature type="domain" description="SAP" evidence="16">
    <location>
        <begin position="9"/>
        <end position="43"/>
    </location>
</feature>
<evidence type="ECO:0000256" key="2">
    <source>
        <dbReference type="ARBA" id="ARBA00022481"/>
    </source>
</evidence>
<keyword evidence="9" id="KW-0805">Transcription regulation</keyword>
<dbReference type="InterPro" id="IPR003034">
    <property type="entry name" value="SAP_dom"/>
</dbReference>
<feature type="compositionally biased region" description="Basic and acidic residues" evidence="14">
    <location>
        <begin position="218"/>
        <end position="228"/>
    </location>
</feature>
<dbReference type="InterPro" id="IPR034781">
    <property type="entry name" value="SAFB1_2_RBD"/>
</dbReference>
<feature type="compositionally biased region" description="Polar residues" evidence="14">
    <location>
        <begin position="946"/>
        <end position="955"/>
    </location>
</feature>
<evidence type="ECO:0000256" key="12">
    <source>
        <dbReference type="ARBA" id="ARBA00023242"/>
    </source>
</evidence>
<feature type="region of interest" description="Disordered" evidence="14">
    <location>
        <begin position="317"/>
        <end position="419"/>
    </location>
</feature>
<evidence type="ECO:0000256" key="3">
    <source>
        <dbReference type="ARBA" id="ARBA00022491"/>
    </source>
</evidence>
<evidence type="ECO:0000256" key="7">
    <source>
        <dbReference type="ARBA" id="ARBA00022884"/>
    </source>
</evidence>
<dbReference type="GeneID" id="101848418"/>
<feature type="region of interest" description="Disordered" evidence="14">
    <location>
        <begin position="47"/>
        <end position="302"/>
    </location>
</feature>
<keyword evidence="7 13" id="KW-0694">RNA-binding</keyword>
<dbReference type="PANTHER" id="PTHR15683:SF8">
    <property type="entry name" value="SCAFFOLD ATTACHMENT FACTOR B, ISOFORM B"/>
    <property type="match status" value="1"/>
</dbReference>
<keyword evidence="12" id="KW-0539">Nucleus</keyword>
<keyword evidence="3" id="KW-0678">Repressor</keyword>
<dbReference type="SUPFAM" id="SSF54928">
    <property type="entry name" value="RNA-binding domain, RBD"/>
    <property type="match status" value="1"/>
</dbReference>
<evidence type="ECO:0000256" key="5">
    <source>
        <dbReference type="ARBA" id="ARBA00022553"/>
    </source>
</evidence>
<feature type="compositionally biased region" description="Basic and acidic residues" evidence="14">
    <location>
        <begin position="581"/>
        <end position="606"/>
    </location>
</feature>
<evidence type="ECO:0000256" key="14">
    <source>
        <dbReference type="SAM" id="MobiDB-lite"/>
    </source>
</evidence>
<comment type="subcellular location">
    <subcellularLocation>
        <location evidence="1">Nucleus</location>
    </subcellularLocation>
</comment>
<dbReference type="InterPro" id="IPR012677">
    <property type="entry name" value="Nucleotide-bd_a/b_plait_sf"/>
</dbReference>
<evidence type="ECO:0000256" key="13">
    <source>
        <dbReference type="PROSITE-ProRule" id="PRU00176"/>
    </source>
</evidence>
<dbReference type="SMART" id="SM00513">
    <property type="entry name" value="SAP"/>
    <property type="match status" value="1"/>
</dbReference>
<dbReference type="RefSeq" id="XP_005092497.1">
    <property type="nucleotide sequence ID" value="XM_005092440.3"/>
</dbReference>
<keyword evidence="4" id="KW-1017">Isopeptide bond</keyword>
<dbReference type="Gene3D" id="3.30.70.330">
    <property type="match status" value="1"/>
</dbReference>
<evidence type="ECO:0000256" key="9">
    <source>
        <dbReference type="ARBA" id="ARBA00023015"/>
    </source>
</evidence>
<feature type="compositionally biased region" description="Polar residues" evidence="14">
    <location>
        <begin position="871"/>
        <end position="880"/>
    </location>
</feature>
<sequence length="955" mass="106396">MATAEKKKLTDLRVIDLKCELEKRNLDKTGVKSVLIERLQKAIETEGKDPNSFEFEVIETPKKPASAGKSKMEENGDSNTEKAADEEELLAIEADQVNNAGDAMEEGLPVQDKPLPQPDELNAEDKTGTIGGPSVGQEEVPLNDENDVEAAAEDEAALMDDANVPDELMEVPEEFEEGDEFDVEGNPDDEALDEQPDLLEDPVHSTEDSGATNIIAETVERELAKEEPLLAVAEPSSTDQKADDPVSAEADSGSAGENNSSSLSASVATPTPKTPASAGSANVPAVPSKGENASSGLYEGGDDSFVVQVDDTVLNDIDSDLLDSTQSGDGKPAEAAPADGVVSQAEEVKKEEPAASNETSTADPEVAAAKTSEKTDPKDTASKQATASKDEKDGKTAVKSGPAKPVKKDEKTSQSSRNLWVSGLSSSTRATDLKTLFSKHGKVIGAKVVTNARCPGSRCYGFVTMGSADEATKCIQHLHRTELHGRMISVERAKTEPQGAKAVAKVLPPSGIKSPSKPNSRPVSRRSDPKSAPARKEEAKEGEKKEGVKDKEPGKDTAEKDGKEEKGEESRSHSRHRSNDRRRSPSSDGHRRISRDRSDLSDKARRELDVLSFEKIKAERDRMRLRNKEMFLRHEERRRQLGIEREHYKQQLVEKRLGEEGLKLERERRRLREMREELERERMETERLKLETERLQIEREQESYRREQQRVLQDRRPLKRHLDRGSRDEEWSGSKRPNERYQSDGRPPRYERKAERFERREQERPPRYENRREERPARHERYEERERGGREREPREREYRSREDHRSGYREERPREPRSSREERVSGRDSARGPQRHESRSEWKSERETRGGSGGSSSIWNGPVDREMESGWSQSGMTAASLTPAEGWESGGVVMSQPGGSFTMQQGPMMASGMGAGPVFIAQPAMQGPPVMMQGSLSRQGDGRYSMTTSTVRRF</sequence>
<accession>A0ABM0JFI0</accession>
<evidence type="ECO:0000256" key="10">
    <source>
        <dbReference type="ARBA" id="ARBA00023125"/>
    </source>
</evidence>
<evidence type="ECO:0000313" key="17">
    <source>
        <dbReference type="Proteomes" id="UP000694888"/>
    </source>
</evidence>
<reference evidence="18" key="1">
    <citation type="submission" date="2025-08" db="UniProtKB">
        <authorList>
            <consortium name="RefSeq"/>
        </authorList>
    </citation>
    <scope>IDENTIFICATION</scope>
</reference>
<evidence type="ECO:0000259" key="16">
    <source>
        <dbReference type="PROSITE" id="PS50800"/>
    </source>
</evidence>
<keyword evidence="11" id="KW-0804">Transcription</keyword>
<organism evidence="17 18">
    <name type="scientific">Aplysia californica</name>
    <name type="common">California sea hare</name>
    <dbReference type="NCBI Taxonomy" id="6500"/>
    <lineage>
        <taxon>Eukaryota</taxon>
        <taxon>Metazoa</taxon>
        <taxon>Spiralia</taxon>
        <taxon>Lophotrochozoa</taxon>
        <taxon>Mollusca</taxon>
        <taxon>Gastropoda</taxon>
        <taxon>Heterobranchia</taxon>
        <taxon>Euthyneura</taxon>
        <taxon>Tectipleura</taxon>
        <taxon>Aplysiida</taxon>
        <taxon>Aplysioidea</taxon>
        <taxon>Aplysiidae</taxon>
        <taxon>Aplysia</taxon>
    </lineage>
</organism>
<evidence type="ECO:0000256" key="11">
    <source>
        <dbReference type="ARBA" id="ARBA00023163"/>
    </source>
</evidence>
<dbReference type="CDD" id="cd12679">
    <property type="entry name" value="RRM_SAFB1_SAFB2"/>
    <property type="match status" value="1"/>
</dbReference>
<keyword evidence="2" id="KW-0488">Methylation</keyword>
<feature type="compositionally biased region" description="Basic and acidic residues" evidence="14">
    <location>
        <begin position="525"/>
        <end position="572"/>
    </location>
</feature>
<feature type="region of interest" description="Disordered" evidence="14">
    <location>
        <begin position="934"/>
        <end position="955"/>
    </location>
</feature>
<dbReference type="InterPro" id="IPR036361">
    <property type="entry name" value="SAP_dom_sf"/>
</dbReference>
<dbReference type="SMART" id="SM00360">
    <property type="entry name" value="RRM"/>
    <property type="match status" value="1"/>
</dbReference>
<evidence type="ECO:0000259" key="15">
    <source>
        <dbReference type="PROSITE" id="PS50102"/>
    </source>
</evidence>
<dbReference type="Pfam" id="PF00076">
    <property type="entry name" value="RRM_1"/>
    <property type="match status" value="1"/>
</dbReference>
<evidence type="ECO:0000256" key="1">
    <source>
        <dbReference type="ARBA" id="ARBA00004123"/>
    </source>
</evidence>
<evidence type="ECO:0000313" key="18">
    <source>
        <dbReference type="RefSeq" id="XP_005092497.1"/>
    </source>
</evidence>
<feature type="compositionally biased region" description="Basic and acidic residues" evidence="14">
    <location>
        <begin position="698"/>
        <end position="716"/>
    </location>
</feature>
<dbReference type="Pfam" id="PF02037">
    <property type="entry name" value="SAP"/>
    <property type="match status" value="1"/>
</dbReference>
<feature type="region of interest" description="Disordered" evidence="14">
    <location>
        <begin position="698"/>
        <end position="880"/>
    </location>
</feature>